<dbReference type="AlphaFoldDB" id="A0A239E3P5"/>
<dbReference type="Proteomes" id="UP000198327">
    <property type="component" value="Unassembled WGS sequence"/>
</dbReference>
<proteinExistence type="predicted"/>
<dbReference type="InterPro" id="IPR015837">
    <property type="entry name" value="UCP026622_CAAX_protease"/>
</dbReference>
<evidence type="ECO:0000313" key="4">
    <source>
        <dbReference type="Proteomes" id="UP000198327"/>
    </source>
</evidence>
<evidence type="ECO:0000256" key="1">
    <source>
        <dbReference type="SAM" id="Phobius"/>
    </source>
</evidence>
<keyword evidence="1" id="KW-0812">Transmembrane</keyword>
<dbReference type="EMBL" id="FZOW01000002">
    <property type="protein sequence ID" value="SNS39021.1"/>
    <property type="molecule type" value="Genomic_DNA"/>
</dbReference>
<dbReference type="GO" id="GO:0004175">
    <property type="term" value="F:endopeptidase activity"/>
    <property type="evidence" value="ECO:0007669"/>
    <property type="project" value="UniProtKB-ARBA"/>
</dbReference>
<dbReference type="STRING" id="398843.A3K89_04090"/>
<protein>
    <recommendedName>
        <fullName evidence="2">CAAX prenyl protease 2/Lysostaphin resistance protein A-like domain-containing protein</fullName>
    </recommendedName>
</protein>
<feature type="transmembrane region" description="Helical" evidence="1">
    <location>
        <begin position="141"/>
        <end position="159"/>
    </location>
</feature>
<feature type="transmembrane region" description="Helical" evidence="1">
    <location>
        <begin position="56"/>
        <end position="80"/>
    </location>
</feature>
<gene>
    <name evidence="3" type="ORF">SAMN05421642_102174</name>
</gene>
<accession>A0A239E3P5</accession>
<dbReference type="Pfam" id="PF02517">
    <property type="entry name" value="Rce1-like"/>
    <property type="match status" value="1"/>
</dbReference>
<organism evidence="3 4">
    <name type="scientific">Rhodococcoides kyotonense</name>
    <dbReference type="NCBI Taxonomy" id="398843"/>
    <lineage>
        <taxon>Bacteria</taxon>
        <taxon>Bacillati</taxon>
        <taxon>Actinomycetota</taxon>
        <taxon>Actinomycetes</taxon>
        <taxon>Mycobacteriales</taxon>
        <taxon>Nocardiaceae</taxon>
        <taxon>Rhodococcoides</taxon>
    </lineage>
</organism>
<evidence type="ECO:0000313" key="3">
    <source>
        <dbReference type="EMBL" id="SNS39021.1"/>
    </source>
</evidence>
<name>A0A239E3P5_9NOCA</name>
<feature type="transmembrane region" description="Helical" evidence="1">
    <location>
        <begin position="165"/>
        <end position="184"/>
    </location>
</feature>
<feature type="domain" description="CAAX prenyl protease 2/Lysostaphin resistance protein A-like" evidence="2">
    <location>
        <begin position="93"/>
        <end position="177"/>
    </location>
</feature>
<dbReference type="GO" id="GO:0080120">
    <property type="term" value="P:CAAX-box protein maturation"/>
    <property type="evidence" value="ECO:0007669"/>
    <property type="project" value="UniProtKB-ARBA"/>
</dbReference>
<sequence>MRVVLLGASTTAWSTVLVPALDLSPRRRAVVNAAFGLGLSRIARVDLGLSRWRSGLGWGLAAAAVPVVASVVVASVPALARRVRPSDDNLAEWVLFRIPVGTVVCEELVFRVVFDAVSPTLSPVFFGLWHIHPARAAGDSVVGTVVGTALAGVLFSWLRRRSGSVLAPALLHYAVNASGAVLAVRARDVSAR</sequence>
<evidence type="ECO:0000259" key="2">
    <source>
        <dbReference type="Pfam" id="PF02517"/>
    </source>
</evidence>
<dbReference type="PIRSF" id="PIRSF026622">
    <property type="entry name" value="Proteas_026622"/>
    <property type="match status" value="1"/>
</dbReference>
<dbReference type="InterPro" id="IPR003675">
    <property type="entry name" value="Rce1/LyrA-like_dom"/>
</dbReference>
<keyword evidence="4" id="KW-1185">Reference proteome</keyword>
<keyword evidence="1" id="KW-1133">Transmembrane helix</keyword>
<dbReference type="OrthoDB" id="4555276at2"/>
<dbReference type="RefSeq" id="WP_089243242.1">
    <property type="nucleotide sequence ID" value="NZ_FZOW01000002.1"/>
</dbReference>
<keyword evidence="1" id="KW-0472">Membrane</keyword>
<reference evidence="4" key="1">
    <citation type="submission" date="2017-06" db="EMBL/GenBank/DDBJ databases">
        <authorList>
            <person name="Varghese N."/>
            <person name="Submissions S."/>
        </authorList>
    </citation>
    <scope>NUCLEOTIDE SEQUENCE [LARGE SCALE GENOMIC DNA]</scope>
    <source>
        <strain evidence="4">JCM 23211</strain>
    </source>
</reference>